<protein>
    <submittedName>
        <fullName evidence="8">RagB/SusD family nutrient uptake outer membrane protein</fullName>
    </submittedName>
</protein>
<feature type="domain" description="SusD-like N-terminal" evidence="7">
    <location>
        <begin position="109"/>
        <end position="202"/>
    </location>
</feature>
<keyword evidence="3" id="KW-0732">Signal</keyword>
<reference evidence="8 9" key="1">
    <citation type="submission" date="2018-08" db="EMBL/GenBank/DDBJ databases">
        <title>A genome reference for cultivated species of the human gut microbiota.</title>
        <authorList>
            <person name="Zou Y."/>
            <person name="Xue W."/>
            <person name="Luo G."/>
        </authorList>
    </citation>
    <scope>NUCLEOTIDE SEQUENCE [LARGE SCALE GENOMIC DNA]</scope>
    <source>
        <strain evidence="8 9">AM40-30BH</strain>
    </source>
</reference>
<dbReference type="GO" id="GO:0009279">
    <property type="term" value="C:cell outer membrane"/>
    <property type="evidence" value="ECO:0007669"/>
    <property type="project" value="UniProtKB-SubCell"/>
</dbReference>
<evidence type="ECO:0000313" key="8">
    <source>
        <dbReference type="EMBL" id="RHB33999.1"/>
    </source>
</evidence>
<dbReference type="Pfam" id="PF14322">
    <property type="entry name" value="SusD-like_3"/>
    <property type="match status" value="1"/>
</dbReference>
<evidence type="ECO:0000259" key="7">
    <source>
        <dbReference type="Pfam" id="PF14322"/>
    </source>
</evidence>
<name>A0A413VKD2_9BACE</name>
<comment type="similarity">
    <text evidence="2">Belongs to the SusD family.</text>
</comment>
<dbReference type="InterPro" id="IPR033985">
    <property type="entry name" value="SusD-like_N"/>
</dbReference>
<evidence type="ECO:0000256" key="5">
    <source>
        <dbReference type="ARBA" id="ARBA00023237"/>
    </source>
</evidence>
<evidence type="ECO:0000259" key="6">
    <source>
        <dbReference type="Pfam" id="PF07980"/>
    </source>
</evidence>
<dbReference type="RefSeq" id="WP_007487714.1">
    <property type="nucleotide sequence ID" value="NZ_CABJFV010000011.1"/>
</dbReference>
<dbReference type="AlphaFoldDB" id="A0A413VKD2"/>
<dbReference type="PROSITE" id="PS51257">
    <property type="entry name" value="PROKAR_LIPOPROTEIN"/>
    <property type="match status" value="1"/>
</dbReference>
<evidence type="ECO:0000256" key="1">
    <source>
        <dbReference type="ARBA" id="ARBA00004442"/>
    </source>
</evidence>
<feature type="domain" description="RagB/SusD" evidence="6">
    <location>
        <begin position="294"/>
        <end position="581"/>
    </location>
</feature>
<evidence type="ECO:0000256" key="2">
    <source>
        <dbReference type="ARBA" id="ARBA00006275"/>
    </source>
</evidence>
<evidence type="ECO:0000256" key="4">
    <source>
        <dbReference type="ARBA" id="ARBA00023136"/>
    </source>
</evidence>
<dbReference type="SUPFAM" id="SSF48452">
    <property type="entry name" value="TPR-like"/>
    <property type="match status" value="1"/>
</dbReference>
<dbReference type="Pfam" id="PF07980">
    <property type="entry name" value="SusD_RagB"/>
    <property type="match status" value="1"/>
</dbReference>
<proteinExistence type="inferred from homology"/>
<evidence type="ECO:0000256" key="3">
    <source>
        <dbReference type="ARBA" id="ARBA00022729"/>
    </source>
</evidence>
<comment type="subcellular location">
    <subcellularLocation>
        <location evidence="1">Cell outer membrane</location>
    </subcellularLocation>
</comment>
<dbReference type="Gene3D" id="1.25.40.390">
    <property type="match status" value="1"/>
</dbReference>
<comment type="caution">
    <text evidence="8">The sequence shown here is derived from an EMBL/GenBank/DDBJ whole genome shotgun (WGS) entry which is preliminary data.</text>
</comment>
<dbReference type="InterPro" id="IPR012944">
    <property type="entry name" value="SusD_RagB_dom"/>
</dbReference>
<organism evidence="8 9">
    <name type="scientific">Bacteroides nordii</name>
    <dbReference type="NCBI Taxonomy" id="291645"/>
    <lineage>
        <taxon>Bacteria</taxon>
        <taxon>Pseudomonadati</taxon>
        <taxon>Bacteroidota</taxon>
        <taxon>Bacteroidia</taxon>
        <taxon>Bacteroidales</taxon>
        <taxon>Bacteroidaceae</taxon>
        <taxon>Bacteroides</taxon>
    </lineage>
</organism>
<dbReference type="InterPro" id="IPR011990">
    <property type="entry name" value="TPR-like_helical_dom_sf"/>
</dbReference>
<evidence type="ECO:0000313" key="9">
    <source>
        <dbReference type="Proteomes" id="UP000284379"/>
    </source>
</evidence>
<dbReference type="EMBL" id="QSGO01000011">
    <property type="protein sequence ID" value="RHB33999.1"/>
    <property type="molecule type" value="Genomic_DNA"/>
</dbReference>
<keyword evidence="5" id="KW-0998">Cell outer membrane</keyword>
<keyword evidence="4" id="KW-0472">Membrane</keyword>
<accession>A0A413VKD2</accession>
<gene>
    <name evidence="8" type="ORF">DW888_13985</name>
</gene>
<dbReference type="Proteomes" id="UP000284379">
    <property type="component" value="Unassembled WGS sequence"/>
</dbReference>
<sequence>MRTIKYIFISAALLTGFVSCDLNEFPKDSISPDTFFHTESELELYTNQFYLMEPTAVNLYDEPSNLIVDGLSQSDVVVGLTRTVPSSGGGWSWSYLRYINYYLQNSHRCKDASARKRYDGVAYFWRAYFYFEKLKRFGEVPWYDQVLASDQDELLAKPRDSRDVIINHIIEDCNKAAESLPTSSSIYKVSRYAALALKSRACLFEGTFRKYHAGHTFNKSNLPYEAILQECVNASLDIMNDKKYSIYSTGKNPYYSLFTSESAIAQEVILARCYGGNFAHAVDAYALMPSKGMAGYTKALVFSYLMQDGSRFTDKAGWATMPFTEETKERDPRLAQTVLTQNTQYIDGTEGTFNFANTVTGYPMLKYISGPNFVNASTIDIPIYRMAEVYLNYAEAKAELGTLTQDDLDHSINLIRDRVGMPHLDKSAVNADPDPFLTSELYGYKNVDNGPNKGVILEIRRERSIEMVSEGIRFADLCRWREGQLLAQPFYGPYVPGEGRYDMDGNGKIDFVVYLDRRIPAPGVTPLKINQDIFLSEGETGYILAHGQLMRAFNEDRDYLYPIPSNERTLTKGMITQNPGWDDGLNF</sequence>